<accession>A0A0J7K458</accession>
<protein>
    <submittedName>
        <fullName evidence="1">Uncharacterized protein</fullName>
    </submittedName>
</protein>
<comment type="caution">
    <text evidence="1">The sequence shown here is derived from an EMBL/GenBank/DDBJ whole genome shotgun (WGS) entry which is preliminary data.</text>
</comment>
<gene>
    <name evidence="1" type="ORF">RF55_16786</name>
</gene>
<dbReference type="AlphaFoldDB" id="A0A0J7K458"/>
<reference evidence="1 2" key="1">
    <citation type="submission" date="2015-04" db="EMBL/GenBank/DDBJ databases">
        <title>Lasius niger genome sequencing.</title>
        <authorList>
            <person name="Konorov E.A."/>
            <person name="Nikitin M.A."/>
            <person name="Kirill M.V."/>
            <person name="Chang P."/>
        </authorList>
    </citation>
    <scope>NUCLEOTIDE SEQUENCE [LARGE SCALE GENOMIC DNA]</scope>
    <source>
        <tissue evidence="1">Whole</tissue>
    </source>
</reference>
<organism evidence="1 2">
    <name type="scientific">Lasius niger</name>
    <name type="common">Black garden ant</name>
    <dbReference type="NCBI Taxonomy" id="67767"/>
    <lineage>
        <taxon>Eukaryota</taxon>
        <taxon>Metazoa</taxon>
        <taxon>Ecdysozoa</taxon>
        <taxon>Arthropoda</taxon>
        <taxon>Hexapoda</taxon>
        <taxon>Insecta</taxon>
        <taxon>Pterygota</taxon>
        <taxon>Neoptera</taxon>
        <taxon>Endopterygota</taxon>
        <taxon>Hymenoptera</taxon>
        <taxon>Apocrita</taxon>
        <taxon>Aculeata</taxon>
        <taxon>Formicoidea</taxon>
        <taxon>Formicidae</taxon>
        <taxon>Formicinae</taxon>
        <taxon>Lasius</taxon>
        <taxon>Lasius</taxon>
    </lineage>
</organism>
<dbReference type="Proteomes" id="UP000036403">
    <property type="component" value="Unassembled WGS sequence"/>
</dbReference>
<dbReference type="EMBL" id="LBMM01014976">
    <property type="protein sequence ID" value="KMQ84976.1"/>
    <property type="molecule type" value="Genomic_DNA"/>
</dbReference>
<keyword evidence="2" id="KW-1185">Reference proteome</keyword>
<dbReference type="OrthoDB" id="7700903at2759"/>
<name>A0A0J7K458_LASNI</name>
<evidence type="ECO:0000313" key="2">
    <source>
        <dbReference type="Proteomes" id="UP000036403"/>
    </source>
</evidence>
<evidence type="ECO:0000313" key="1">
    <source>
        <dbReference type="EMBL" id="KMQ84976.1"/>
    </source>
</evidence>
<proteinExistence type="predicted"/>
<sequence length="248" mass="28380">MSFYVTLISDSSLSFFPDNKISHFTTQLPRPIELRNGAWEMALVDFVYPHTWYNIREDNNLYVFDVGDNTFQAGNIPVGYYSNVAEVLKNIKIESPNTETQKSKSKLDLYYNPVSKKIKYQLHDRAKLILSPQLAGMLGFEYKDLKGSGYSTRAADLKGVLPIMYVYCDLVEPQIVGDVQAPLLKIVNVKGHDGEIININFPRPVYLPIIRQHFQTIHVDIRQHSGALVPFESGKVFLTLHFRLRQIV</sequence>
<dbReference type="PaxDb" id="67767-A0A0J7K458"/>